<dbReference type="AlphaFoldDB" id="A0A914DHX3"/>
<keyword evidence="1" id="KW-1133">Transmembrane helix</keyword>
<reference evidence="3" key="1">
    <citation type="submission" date="2022-11" db="UniProtKB">
        <authorList>
            <consortium name="WormBaseParasite"/>
        </authorList>
    </citation>
    <scope>IDENTIFICATION</scope>
</reference>
<organism evidence="2 3">
    <name type="scientific">Acrobeloides nanus</name>
    <dbReference type="NCBI Taxonomy" id="290746"/>
    <lineage>
        <taxon>Eukaryota</taxon>
        <taxon>Metazoa</taxon>
        <taxon>Ecdysozoa</taxon>
        <taxon>Nematoda</taxon>
        <taxon>Chromadorea</taxon>
        <taxon>Rhabditida</taxon>
        <taxon>Tylenchina</taxon>
        <taxon>Cephalobomorpha</taxon>
        <taxon>Cephaloboidea</taxon>
        <taxon>Cephalobidae</taxon>
        <taxon>Acrobeloides</taxon>
    </lineage>
</organism>
<dbReference type="WBParaSite" id="ACRNAN_scaffold2750.g32757.t1">
    <property type="protein sequence ID" value="ACRNAN_scaffold2750.g32757.t1"/>
    <property type="gene ID" value="ACRNAN_scaffold2750.g32757"/>
</dbReference>
<name>A0A914DHX3_9BILA</name>
<evidence type="ECO:0000256" key="1">
    <source>
        <dbReference type="SAM" id="Phobius"/>
    </source>
</evidence>
<accession>A0A914DHX3</accession>
<sequence length="64" mass="7229">MSADRAQSIYWPTSPPPETLVGETYIDLTARHRCLCQQCHSTLGVKIIAGFLMLSVIVEIWHLM</sequence>
<protein>
    <submittedName>
        <fullName evidence="3">Uncharacterized protein</fullName>
    </submittedName>
</protein>
<feature type="transmembrane region" description="Helical" evidence="1">
    <location>
        <begin position="43"/>
        <end position="63"/>
    </location>
</feature>
<keyword evidence="1" id="KW-0812">Transmembrane</keyword>
<evidence type="ECO:0000313" key="3">
    <source>
        <dbReference type="WBParaSite" id="ACRNAN_scaffold2750.g32757.t1"/>
    </source>
</evidence>
<proteinExistence type="predicted"/>
<keyword evidence="1" id="KW-0472">Membrane</keyword>
<evidence type="ECO:0000313" key="2">
    <source>
        <dbReference type="Proteomes" id="UP000887540"/>
    </source>
</evidence>
<dbReference type="Proteomes" id="UP000887540">
    <property type="component" value="Unplaced"/>
</dbReference>
<keyword evidence="2" id="KW-1185">Reference proteome</keyword>